<feature type="domain" description="NADP-dependent oxidoreductase" evidence="6">
    <location>
        <begin position="16"/>
        <end position="253"/>
    </location>
</feature>
<protein>
    <recommendedName>
        <fullName evidence="6">NADP-dependent oxidoreductase domain-containing protein</fullName>
    </recommendedName>
</protein>
<dbReference type="Gene3D" id="3.20.20.100">
    <property type="entry name" value="NADP-dependent oxidoreductase domain"/>
    <property type="match status" value="1"/>
</dbReference>
<name>A0A1R2D3P5_9CILI</name>
<gene>
    <name evidence="7" type="ORF">SteCoe_609</name>
</gene>
<dbReference type="Pfam" id="PF00248">
    <property type="entry name" value="Aldo_ket_red"/>
    <property type="match status" value="1"/>
</dbReference>
<evidence type="ECO:0000313" key="7">
    <source>
        <dbReference type="EMBL" id="OMJ95885.1"/>
    </source>
</evidence>
<dbReference type="InterPro" id="IPR036812">
    <property type="entry name" value="NAD(P)_OxRdtase_dom_sf"/>
</dbReference>
<dbReference type="InterPro" id="IPR023210">
    <property type="entry name" value="NADP_OxRdtase_dom"/>
</dbReference>
<dbReference type="PRINTS" id="PR00069">
    <property type="entry name" value="ALDKETRDTASE"/>
</dbReference>
<evidence type="ECO:0000313" key="8">
    <source>
        <dbReference type="Proteomes" id="UP000187209"/>
    </source>
</evidence>
<dbReference type="AlphaFoldDB" id="A0A1R2D3P5"/>
<dbReference type="CDD" id="cd19071">
    <property type="entry name" value="AKR_AKR1-5-like"/>
    <property type="match status" value="1"/>
</dbReference>
<dbReference type="InterPro" id="IPR020471">
    <property type="entry name" value="AKR"/>
</dbReference>
<comment type="similarity">
    <text evidence="1">Belongs to the aldo/keto reductase family.</text>
</comment>
<proteinExistence type="inferred from homology"/>
<comment type="caution">
    <text evidence="7">The sequence shown here is derived from an EMBL/GenBank/DDBJ whole genome shotgun (WGS) entry which is preliminary data.</text>
</comment>
<keyword evidence="3" id="KW-0560">Oxidoreductase</keyword>
<evidence type="ECO:0000256" key="1">
    <source>
        <dbReference type="ARBA" id="ARBA00007905"/>
    </source>
</evidence>
<organism evidence="7 8">
    <name type="scientific">Stentor coeruleus</name>
    <dbReference type="NCBI Taxonomy" id="5963"/>
    <lineage>
        <taxon>Eukaryota</taxon>
        <taxon>Sar</taxon>
        <taxon>Alveolata</taxon>
        <taxon>Ciliophora</taxon>
        <taxon>Postciliodesmatophora</taxon>
        <taxon>Heterotrichea</taxon>
        <taxon>Heterotrichida</taxon>
        <taxon>Stentoridae</taxon>
        <taxon>Stentor</taxon>
    </lineage>
</organism>
<evidence type="ECO:0000256" key="2">
    <source>
        <dbReference type="ARBA" id="ARBA00022857"/>
    </source>
</evidence>
<dbReference type="OrthoDB" id="416253at2759"/>
<dbReference type="GO" id="GO:0016616">
    <property type="term" value="F:oxidoreductase activity, acting on the CH-OH group of donors, NAD or NADP as acceptor"/>
    <property type="evidence" value="ECO:0007669"/>
    <property type="project" value="UniProtKB-ARBA"/>
</dbReference>
<evidence type="ECO:0000256" key="4">
    <source>
        <dbReference type="PIRSR" id="PIRSR000097-2"/>
    </source>
</evidence>
<feature type="site" description="Lowers pKa of active site Tyr" evidence="5">
    <location>
        <position position="58"/>
    </location>
</feature>
<feature type="binding site" evidence="4">
    <location>
        <position position="101"/>
    </location>
    <ligand>
        <name>substrate</name>
    </ligand>
</feature>
<evidence type="ECO:0000256" key="5">
    <source>
        <dbReference type="PIRSR" id="PIRSR000097-3"/>
    </source>
</evidence>
<evidence type="ECO:0000256" key="3">
    <source>
        <dbReference type="ARBA" id="ARBA00023002"/>
    </source>
</evidence>
<dbReference type="PIRSF" id="PIRSF000097">
    <property type="entry name" value="AKR"/>
    <property type="match status" value="1"/>
</dbReference>
<keyword evidence="8" id="KW-1185">Reference proteome</keyword>
<dbReference type="SUPFAM" id="SSF51430">
    <property type="entry name" value="NAD(P)-linked oxidoreductase"/>
    <property type="match status" value="1"/>
</dbReference>
<dbReference type="PANTHER" id="PTHR43827">
    <property type="entry name" value="2,5-DIKETO-D-GLUCONIC ACID REDUCTASE"/>
    <property type="match status" value="1"/>
</dbReference>
<sequence length="266" mass="30420">MVGLGTRDLIGQRCRKLIASAVHMGYKLIDTNPIFKNDHMIAEAVKNSKREDIFICTKVPASSLDYNSAFDSVEKTLGNFKFDYLDLVLIESPGKAEIPGHRRCHAKYRAETWRALIEMKQQGQIKNIGVANFLPRHIDEIWDKYAMNPVANMIELNPFCYEPEVIEYHKEKKIQIIAASPLARRSKEIWNLPILQELKVKYKVSKAQVLLRWAIQKGAVVIPKAKDIQNSKLNCNLDFEISPEDILTIDALARNMRLGWNSATIK</sequence>
<dbReference type="PANTHER" id="PTHR43827:SF3">
    <property type="entry name" value="NADP-DEPENDENT OXIDOREDUCTASE DOMAIN-CONTAINING PROTEIN"/>
    <property type="match status" value="1"/>
</dbReference>
<reference evidence="7 8" key="1">
    <citation type="submission" date="2016-11" db="EMBL/GenBank/DDBJ databases">
        <title>The macronuclear genome of Stentor coeruleus: a giant cell with tiny introns.</title>
        <authorList>
            <person name="Slabodnick M."/>
            <person name="Ruby J.G."/>
            <person name="Reiff S.B."/>
            <person name="Swart E.C."/>
            <person name="Gosai S."/>
            <person name="Prabakaran S."/>
            <person name="Witkowska E."/>
            <person name="Larue G.E."/>
            <person name="Fisher S."/>
            <person name="Freeman R.M."/>
            <person name="Gunawardena J."/>
            <person name="Chu W."/>
            <person name="Stover N.A."/>
            <person name="Gregory B.D."/>
            <person name="Nowacki M."/>
            <person name="Derisi J."/>
            <person name="Roy S.W."/>
            <person name="Marshall W.F."/>
            <person name="Sood P."/>
        </authorList>
    </citation>
    <scope>NUCLEOTIDE SEQUENCE [LARGE SCALE GENOMIC DNA]</scope>
    <source>
        <strain evidence="7">WM001</strain>
    </source>
</reference>
<dbReference type="EMBL" id="MPUH01000006">
    <property type="protein sequence ID" value="OMJ95885.1"/>
    <property type="molecule type" value="Genomic_DNA"/>
</dbReference>
<keyword evidence="2" id="KW-0521">NADP</keyword>
<dbReference type="Proteomes" id="UP000187209">
    <property type="component" value="Unassembled WGS sequence"/>
</dbReference>
<accession>A0A1R2D3P5</accession>
<evidence type="ECO:0000259" key="6">
    <source>
        <dbReference type="Pfam" id="PF00248"/>
    </source>
</evidence>